<keyword evidence="4" id="KW-0342">GTP-binding</keyword>
<comment type="subcellular location">
    <subcellularLocation>
        <location evidence="1">Membrane</location>
    </subcellularLocation>
</comment>
<dbReference type="GO" id="GO:0005525">
    <property type="term" value="F:GTP binding"/>
    <property type="evidence" value="ECO:0007669"/>
    <property type="project" value="UniProtKB-KW"/>
</dbReference>
<dbReference type="GeneID" id="96599063"/>
<name>A0A0K9FF83_9BACI</name>
<dbReference type="Gene3D" id="3.40.50.300">
    <property type="entry name" value="P-loop containing nucleotide triphosphate hydrolases"/>
    <property type="match status" value="2"/>
</dbReference>
<dbReference type="InterPro" id="IPR027094">
    <property type="entry name" value="Mitofusin_fam"/>
</dbReference>
<organism evidence="8 9">
    <name type="scientific">Lysinibacillus xylanilyticus</name>
    <dbReference type="NCBI Taxonomy" id="582475"/>
    <lineage>
        <taxon>Bacteria</taxon>
        <taxon>Bacillati</taxon>
        <taxon>Bacillota</taxon>
        <taxon>Bacilli</taxon>
        <taxon>Bacillales</taxon>
        <taxon>Bacillaceae</taxon>
        <taxon>Lysinibacillus</taxon>
    </lineage>
</organism>
<keyword evidence="2" id="KW-0547">Nucleotide-binding</keyword>
<evidence type="ECO:0000259" key="7">
    <source>
        <dbReference type="Pfam" id="PF00350"/>
    </source>
</evidence>
<feature type="coiled-coil region" evidence="6">
    <location>
        <begin position="929"/>
        <end position="967"/>
    </location>
</feature>
<dbReference type="RefSeq" id="WP_049666537.1">
    <property type="nucleotide sequence ID" value="NZ_LFXJ01000005.1"/>
</dbReference>
<dbReference type="Proteomes" id="UP000037326">
    <property type="component" value="Unassembled WGS sequence"/>
</dbReference>
<dbReference type="EMBL" id="LFXJ01000005">
    <property type="protein sequence ID" value="KMY32907.1"/>
    <property type="molecule type" value="Genomic_DNA"/>
</dbReference>
<comment type="caution">
    <text evidence="8">The sequence shown here is derived from an EMBL/GenBank/DDBJ whole genome shotgun (WGS) entry which is preliminary data.</text>
</comment>
<evidence type="ECO:0000256" key="4">
    <source>
        <dbReference type="ARBA" id="ARBA00023134"/>
    </source>
</evidence>
<evidence type="ECO:0000256" key="1">
    <source>
        <dbReference type="ARBA" id="ARBA00004370"/>
    </source>
</evidence>
<feature type="domain" description="Dynamin N-terminal" evidence="7">
    <location>
        <begin position="48"/>
        <end position="202"/>
    </location>
</feature>
<feature type="domain" description="Dynamin N-terminal" evidence="7">
    <location>
        <begin position="630"/>
        <end position="855"/>
    </location>
</feature>
<reference evidence="9" key="1">
    <citation type="submission" date="2015-07" db="EMBL/GenBank/DDBJ databases">
        <authorList>
            <person name="Liu B."/>
            <person name="Wang J."/>
            <person name="Zhu Y."/>
            <person name="Liu G."/>
            <person name="Chen Q."/>
            <person name="Lan J."/>
            <person name="Che J."/>
            <person name="Ge C."/>
            <person name="Shi H."/>
            <person name="Pan Z."/>
            <person name="Liu X."/>
        </authorList>
    </citation>
    <scope>NUCLEOTIDE SEQUENCE [LARGE SCALE GENOMIC DNA]</scope>
    <source>
        <strain evidence="9">DSM 23493</strain>
    </source>
</reference>
<evidence type="ECO:0000313" key="8">
    <source>
        <dbReference type="EMBL" id="KMY32907.1"/>
    </source>
</evidence>
<dbReference type="SUPFAM" id="SSF52540">
    <property type="entry name" value="P-loop containing nucleoside triphosphate hydrolases"/>
    <property type="match status" value="2"/>
</dbReference>
<gene>
    <name evidence="8" type="ORF">ACZ11_12560</name>
</gene>
<keyword evidence="3" id="KW-0378">Hydrolase</keyword>
<dbReference type="InterPro" id="IPR045063">
    <property type="entry name" value="Dynamin_N"/>
</dbReference>
<accession>A0A0K9FF83</accession>
<dbReference type="PANTHER" id="PTHR10465">
    <property type="entry name" value="TRANSMEMBRANE GTPASE FZO1"/>
    <property type="match status" value="1"/>
</dbReference>
<evidence type="ECO:0000256" key="3">
    <source>
        <dbReference type="ARBA" id="ARBA00022801"/>
    </source>
</evidence>
<dbReference type="AlphaFoldDB" id="A0A0K9FF83"/>
<evidence type="ECO:0000313" key="9">
    <source>
        <dbReference type="Proteomes" id="UP000037326"/>
    </source>
</evidence>
<dbReference type="GO" id="GO:0003924">
    <property type="term" value="F:GTPase activity"/>
    <property type="evidence" value="ECO:0007669"/>
    <property type="project" value="InterPro"/>
</dbReference>
<sequence>MKDFEQQLEALLKQASLQYIIYQHNGDTERMDKTSLFARKIQQKEYVIGFAGHFSAGKSSMINALSGEDLLASSPIPTSANIVKVHKSDEDFAIVYMHNEKPVKFEAGYDFKTVKELSKNGDLVSQIEIGHSTSTLPLGVTVMDTPGVDSTDDAHRMSTESALHIADIVFYTMDYNHVQSELNFQFTKQLMKYNPNVYLIVNMIDKHNENELSFEEFKATVHNSFAAWGVVPKGVFFTSLREPEHPYNDFKAVKKIVMDSMNDWQDQLVQTASNTLGLLQSEHDAYLTEERQDRLDIDEDVLSADDWANHKDILEQYNKLNRQVELFSIEAWNETFENQRKELLANAAIMPADLRDKLRLYLESQQDGFKVGGLFTAKKKTEEERNRRKEDAYIAYQNVVHAQITGHLKGLMKKVLKDVSALNEERATAIDAYAFELPFSLIEQQVQVGAILTGDAVLNFANRVAEATKRYFIQETDNWKDAQATTLEAVATETAAPSKLKMAGMQAKVDAIQSVLEIEGYQQYSASIMHQASNEIRKLANQQLTNWDHAFKQDLADIRLFDESMLKPKEEALQQEEAQQSVSATSLPIEGVVKRALHTANAVKDVQGFAEVASYLENKVERLQKKDFTIALFGAFSAGKSSFSNALMGAKVLPVSPNPTTAAINKIRPVTPEHPHETADVLLKTADQMLEDIKASYAAVGLSVSSLEEAFNRADEGLAVQLSDERLNVHKSFIRAYKEGFPTFKSELGKVLRVNREEFEKFVAQENKSCFVDNIDFYYDSPLTRMGVTLVDTPGADSINARHTGVAFEYIRNADAILFITYYNHAFAKADREFLIQLGRVKDAFELDKMFFIVNAIDLATTEEEQEDVKGYVRSELQRFGIRFPRLYGVSSLLALKEKVEGADLTSGMPPFEDAFHTFLNDELSALAVQALAEEVDKTEQRLGDLIAQTEENLKRKDERLEELTTLEQHIKSKFNTLNTSMVESETKQELDELLYYVLQRVYYRYPEFFKEGYNPSTFAAMPAQQALEHALKEVMQSLRFDFTQEMRVTNFRLSQFISKKIQQRFKDEVRELKELNRSFSFLAFESSEPDLLDFEGPFTDIAKYSGVKSHFRNQKAFFEKNEKMKLSEALEVLTKPDAQNYLDSQKVSLMTWAITYIAEEAENLRLHIFHQGLEQIATERLALQEESRLASWKAIYEQLQYA</sequence>
<proteinExistence type="predicted"/>
<dbReference type="CDD" id="cd09912">
    <property type="entry name" value="DLP_2"/>
    <property type="match status" value="2"/>
</dbReference>
<keyword evidence="5" id="KW-0472">Membrane</keyword>
<dbReference type="PANTHER" id="PTHR10465:SF0">
    <property type="entry name" value="SARCALUMENIN"/>
    <property type="match status" value="1"/>
</dbReference>
<evidence type="ECO:0000256" key="5">
    <source>
        <dbReference type="ARBA" id="ARBA00023136"/>
    </source>
</evidence>
<dbReference type="PATRIC" id="fig|582475.4.peg.2147"/>
<evidence type="ECO:0000256" key="6">
    <source>
        <dbReference type="SAM" id="Coils"/>
    </source>
</evidence>
<protein>
    <submittedName>
        <fullName evidence="8">GTPase</fullName>
    </submittedName>
</protein>
<dbReference type="OrthoDB" id="5477114at2"/>
<dbReference type="InterPro" id="IPR027417">
    <property type="entry name" value="P-loop_NTPase"/>
</dbReference>
<evidence type="ECO:0000256" key="2">
    <source>
        <dbReference type="ARBA" id="ARBA00022741"/>
    </source>
</evidence>
<dbReference type="GO" id="GO:0016020">
    <property type="term" value="C:membrane"/>
    <property type="evidence" value="ECO:0007669"/>
    <property type="project" value="UniProtKB-SubCell"/>
</dbReference>
<dbReference type="Pfam" id="PF00350">
    <property type="entry name" value="Dynamin_N"/>
    <property type="match status" value="2"/>
</dbReference>
<keyword evidence="6" id="KW-0175">Coiled coil</keyword>